<accession>A0A0R1LQ81</accession>
<gene>
    <name evidence="2" type="ORF">FD04_GL000860</name>
</gene>
<dbReference type="RefSeq" id="WP_235805661.1">
    <property type="nucleotide sequence ID" value="NZ_AZEE01000028.1"/>
</dbReference>
<feature type="transmembrane region" description="Helical" evidence="1">
    <location>
        <begin position="7"/>
        <end position="25"/>
    </location>
</feature>
<dbReference type="EMBL" id="AZEE01000028">
    <property type="protein sequence ID" value="KRK97887.1"/>
    <property type="molecule type" value="Genomic_DNA"/>
</dbReference>
<keyword evidence="1" id="KW-0472">Membrane</keyword>
<protein>
    <submittedName>
        <fullName evidence="2">Integral membrane protein</fullName>
    </submittedName>
</protein>
<evidence type="ECO:0000313" key="3">
    <source>
        <dbReference type="Proteomes" id="UP000051160"/>
    </source>
</evidence>
<proteinExistence type="predicted"/>
<evidence type="ECO:0000256" key="1">
    <source>
        <dbReference type="SAM" id="Phobius"/>
    </source>
</evidence>
<dbReference type="InterPro" id="IPR030949">
    <property type="entry name" value="ECF_S_folate_fam"/>
</dbReference>
<keyword evidence="1" id="KW-1133">Transmembrane helix</keyword>
<evidence type="ECO:0000313" key="2">
    <source>
        <dbReference type="EMBL" id="KRK97887.1"/>
    </source>
</evidence>
<keyword evidence="3" id="KW-1185">Reference proteome</keyword>
<dbReference type="STRING" id="1423776.FD04_GL000860"/>
<dbReference type="Gene3D" id="1.10.1760.20">
    <property type="match status" value="1"/>
</dbReference>
<feature type="transmembrane region" description="Helical" evidence="1">
    <location>
        <begin position="78"/>
        <end position="97"/>
    </location>
</feature>
<reference evidence="2 3" key="1">
    <citation type="journal article" date="2015" name="Genome Announc.">
        <title>Expanding the biotechnology potential of lactobacilli through comparative genomics of 213 strains and associated genera.</title>
        <authorList>
            <person name="Sun Z."/>
            <person name="Harris H.M."/>
            <person name="McCann A."/>
            <person name="Guo C."/>
            <person name="Argimon S."/>
            <person name="Zhang W."/>
            <person name="Yang X."/>
            <person name="Jeffery I.B."/>
            <person name="Cooney J.C."/>
            <person name="Kagawa T.F."/>
            <person name="Liu W."/>
            <person name="Song Y."/>
            <person name="Salvetti E."/>
            <person name="Wrobel A."/>
            <person name="Rasinkangas P."/>
            <person name="Parkhill J."/>
            <person name="Rea M.C."/>
            <person name="O'Sullivan O."/>
            <person name="Ritari J."/>
            <person name="Douillard F.P."/>
            <person name="Paul Ross R."/>
            <person name="Yang R."/>
            <person name="Briner A.E."/>
            <person name="Felis G.E."/>
            <person name="de Vos W.M."/>
            <person name="Barrangou R."/>
            <person name="Klaenhammer T.R."/>
            <person name="Caufield P.W."/>
            <person name="Cui Y."/>
            <person name="Zhang H."/>
            <person name="O'Toole P.W."/>
        </authorList>
    </citation>
    <scope>NUCLEOTIDE SEQUENCE [LARGE SCALE GENOMIC DNA]</scope>
    <source>
        <strain evidence="2 3">DSM 19909</strain>
    </source>
</reference>
<dbReference type="Proteomes" id="UP000051160">
    <property type="component" value="Unassembled WGS sequence"/>
</dbReference>
<comment type="caution">
    <text evidence="2">The sequence shown here is derived from an EMBL/GenBank/DDBJ whole genome shotgun (WGS) entry which is preliminary data.</text>
</comment>
<dbReference type="InterPro" id="IPR024529">
    <property type="entry name" value="ECF_trnsprt_substrate-spec"/>
</dbReference>
<feature type="transmembrane region" description="Helical" evidence="1">
    <location>
        <begin position="146"/>
        <end position="165"/>
    </location>
</feature>
<keyword evidence="1" id="KW-0812">Transmembrane</keyword>
<dbReference type="NCBIfam" id="TIGR04518">
    <property type="entry name" value="ECF_S_folT_fam"/>
    <property type="match status" value="1"/>
</dbReference>
<feature type="transmembrane region" description="Helical" evidence="1">
    <location>
        <begin position="106"/>
        <end position="126"/>
    </location>
</feature>
<dbReference type="Pfam" id="PF12822">
    <property type="entry name" value="ECF_trnsprt"/>
    <property type="match status" value="1"/>
</dbReference>
<name>A0A0R1LQ81_9LACO</name>
<dbReference type="PATRIC" id="fig|1423776.4.peg.867"/>
<organism evidence="2 3">
    <name type="scientific">Secundilactobacillus odoratitofui DSM 19909 = JCM 15043</name>
    <dbReference type="NCBI Taxonomy" id="1423776"/>
    <lineage>
        <taxon>Bacteria</taxon>
        <taxon>Bacillati</taxon>
        <taxon>Bacillota</taxon>
        <taxon>Bacilli</taxon>
        <taxon>Lactobacillales</taxon>
        <taxon>Lactobacillaceae</taxon>
        <taxon>Secundilactobacillus</taxon>
    </lineage>
</organism>
<dbReference type="GO" id="GO:0022857">
    <property type="term" value="F:transmembrane transporter activity"/>
    <property type="evidence" value="ECO:0007669"/>
    <property type="project" value="InterPro"/>
</dbReference>
<sequence length="174" mass="19725">MKAIKVGSAYQVATLAILMAMQLLLGSFLSIQFLTAKITFSFIVTAFMARLYPPKVTAGVTALSYLIGMLLFPKFAFFFGFVITAALTGYTFGICFYQKTITWRRIAIAAFVINFGWNLFLNSTWLHMMYGIAWSGLFDTRVPQEIVYFGIYVVLIKICFTAIPIERLQRSRLD</sequence>
<dbReference type="AlphaFoldDB" id="A0A0R1LQ81"/>